<dbReference type="AlphaFoldDB" id="A0AA39IKL6"/>
<evidence type="ECO:0000313" key="3">
    <source>
        <dbReference type="Proteomes" id="UP001175271"/>
    </source>
</evidence>
<evidence type="ECO:0000256" key="1">
    <source>
        <dbReference type="SAM" id="SignalP"/>
    </source>
</evidence>
<accession>A0AA39IKL6</accession>
<feature type="signal peptide" evidence="1">
    <location>
        <begin position="1"/>
        <end position="19"/>
    </location>
</feature>
<protein>
    <submittedName>
        <fullName evidence="2">Uncharacterized protein</fullName>
    </submittedName>
</protein>
<proteinExistence type="predicted"/>
<evidence type="ECO:0000313" key="2">
    <source>
        <dbReference type="EMBL" id="KAK0425084.1"/>
    </source>
</evidence>
<dbReference type="Proteomes" id="UP001175271">
    <property type="component" value="Unassembled WGS sequence"/>
</dbReference>
<comment type="caution">
    <text evidence="2">The sequence shown here is derived from an EMBL/GenBank/DDBJ whole genome shotgun (WGS) entry which is preliminary data.</text>
</comment>
<dbReference type="EMBL" id="JAUCMV010000001">
    <property type="protein sequence ID" value="KAK0425084.1"/>
    <property type="molecule type" value="Genomic_DNA"/>
</dbReference>
<name>A0AA39IKL6_9BILA</name>
<sequence>MGRFDALLCLLLCLEGVLSQDPQEIGFHRVNLKEGETFLLTLSDLPLLGSVMVSVESPQISLEVHIASPEERRSALGNFGLVEGDYSPYFRDFGRISALSGWHNNMWTAETTHKAMTITRFHGVEAVSADDSFRHVALFRAKLFRIDDVRCLHNVLHAALPGELRSQSFFSGFLHCPRFLLSNFPVTTLSAFSLKGCGGIVASIQGFVSGKRIGDDFQSAVPWETVSDLLPRPGHCALLDSDTGRFLRLADRTSTKCHPELHHFHRGSRKPEGEQPGRLPRSGLFPVLRRSIETFELSSPSPLLYHLYIADITENANFNLSTEYGSIFVKKYPGWTVDLFVSRVRLDYLETGERGFLLRYSVSKNIMEQSFLRGVPYSTRPEDSGCGRVFTVFSLILGFSVILWIR</sequence>
<feature type="chain" id="PRO_5041429097" evidence="1">
    <location>
        <begin position="20"/>
        <end position="406"/>
    </location>
</feature>
<keyword evidence="1" id="KW-0732">Signal</keyword>
<keyword evidence="3" id="KW-1185">Reference proteome</keyword>
<gene>
    <name evidence="2" type="ORF">QR680_009018</name>
</gene>
<reference evidence="2" key="1">
    <citation type="submission" date="2023-06" db="EMBL/GenBank/DDBJ databases">
        <title>Genomic analysis of the entomopathogenic nematode Steinernema hermaphroditum.</title>
        <authorList>
            <person name="Schwarz E.M."/>
            <person name="Heppert J.K."/>
            <person name="Baniya A."/>
            <person name="Schwartz H.T."/>
            <person name="Tan C.-H."/>
            <person name="Antoshechkin I."/>
            <person name="Sternberg P.W."/>
            <person name="Goodrich-Blair H."/>
            <person name="Dillman A.R."/>
        </authorList>
    </citation>
    <scope>NUCLEOTIDE SEQUENCE</scope>
    <source>
        <strain evidence="2">PS9179</strain>
        <tissue evidence="2">Whole animal</tissue>
    </source>
</reference>
<organism evidence="2 3">
    <name type="scientific">Steinernema hermaphroditum</name>
    <dbReference type="NCBI Taxonomy" id="289476"/>
    <lineage>
        <taxon>Eukaryota</taxon>
        <taxon>Metazoa</taxon>
        <taxon>Ecdysozoa</taxon>
        <taxon>Nematoda</taxon>
        <taxon>Chromadorea</taxon>
        <taxon>Rhabditida</taxon>
        <taxon>Tylenchina</taxon>
        <taxon>Panagrolaimomorpha</taxon>
        <taxon>Strongyloidoidea</taxon>
        <taxon>Steinernematidae</taxon>
        <taxon>Steinernema</taxon>
    </lineage>
</organism>